<dbReference type="PANTHER" id="PTHR46067:SF26">
    <property type="entry name" value="N-ACETYLTRANSFERASE DOMAIN-CONTAINING PROTEIN"/>
    <property type="match status" value="1"/>
</dbReference>
<dbReference type="PANTHER" id="PTHR46067">
    <property type="entry name" value="ACYL-COA N-ACYLTRANSFERASES (NAT) SUPERFAMILY PROTEIN"/>
    <property type="match status" value="1"/>
</dbReference>
<evidence type="ECO:0000259" key="1">
    <source>
        <dbReference type="PROSITE" id="PS51186"/>
    </source>
</evidence>
<dbReference type="SUPFAM" id="SSF55729">
    <property type="entry name" value="Acyl-CoA N-acyltransferases (Nat)"/>
    <property type="match status" value="1"/>
</dbReference>
<protein>
    <recommendedName>
        <fullName evidence="1">N-acetyltransferase domain-containing protein</fullName>
    </recommendedName>
</protein>
<comment type="caution">
    <text evidence="2">The sequence shown here is derived from an EMBL/GenBank/DDBJ whole genome shotgun (WGS) entry which is preliminary data.</text>
</comment>
<feature type="domain" description="N-acetyltransferase" evidence="1">
    <location>
        <begin position="37"/>
        <end position="195"/>
    </location>
</feature>
<dbReference type="PROSITE" id="PS51186">
    <property type="entry name" value="GNAT"/>
    <property type="match status" value="1"/>
</dbReference>
<dbReference type="OrthoDB" id="1302937at2759"/>
<evidence type="ECO:0000313" key="3">
    <source>
        <dbReference type="Proteomes" id="UP001152561"/>
    </source>
</evidence>
<dbReference type="Pfam" id="PF13302">
    <property type="entry name" value="Acetyltransf_3"/>
    <property type="match status" value="1"/>
</dbReference>
<dbReference type="InterPro" id="IPR016181">
    <property type="entry name" value="Acyl_CoA_acyltransferase"/>
</dbReference>
<accession>A0A9Q1M158</accession>
<dbReference type="CDD" id="cd04301">
    <property type="entry name" value="NAT_SF"/>
    <property type="match status" value="1"/>
</dbReference>
<keyword evidence="3" id="KW-1185">Reference proteome</keyword>
<reference evidence="3" key="1">
    <citation type="journal article" date="2023" name="Proc. Natl. Acad. Sci. U.S.A.">
        <title>Genomic and structural basis for evolution of tropane alkaloid biosynthesis.</title>
        <authorList>
            <person name="Wanga Y.-J."/>
            <person name="Taina T."/>
            <person name="Yua J.-Y."/>
            <person name="Lia J."/>
            <person name="Xua B."/>
            <person name="Chenc J."/>
            <person name="D'Auriad J.C."/>
            <person name="Huanga J.-P."/>
            <person name="Huanga S.-X."/>
        </authorList>
    </citation>
    <scope>NUCLEOTIDE SEQUENCE [LARGE SCALE GENOMIC DNA]</scope>
    <source>
        <strain evidence="3">cv. KIB-2019</strain>
    </source>
</reference>
<organism evidence="2 3">
    <name type="scientific">Anisodus acutangulus</name>
    <dbReference type="NCBI Taxonomy" id="402998"/>
    <lineage>
        <taxon>Eukaryota</taxon>
        <taxon>Viridiplantae</taxon>
        <taxon>Streptophyta</taxon>
        <taxon>Embryophyta</taxon>
        <taxon>Tracheophyta</taxon>
        <taxon>Spermatophyta</taxon>
        <taxon>Magnoliopsida</taxon>
        <taxon>eudicotyledons</taxon>
        <taxon>Gunneridae</taxon>
        <taxon>Pentapetalae</taxon>
        <taxon>asterids</taxon>
        <taxon>lamiids</taxon>
        <taxon>Solanales</taxon>
        <taxon>Solanaceae</taxon>
        <taxon>Solanoideae</taxon>
        <taxon>Hyoscyameae</taxon>
        <taxon>Anisodus</taxon>
    </lineage>
</organism>
<dbReference type="EMBL" id="JAJAGQ010000012">
    <property type="protein sequence ID" value="KAJ8547316.1"/>
    <property type="molecule type" value="Genomic_DNA"/>
</dbReference>
<name>A0A9Q1M158_9SOLA</name>
<dbReference type="Proteomes" id="UP001152561">
    <property type="component" value="Unassembled WGS sequence"/>
</dbReference>
<dbReference type="InterPro" id="IPR000182">
    <property type="entry name" value="GNAT_dom"/>
</dbReference>
<dbReference type="AlphaFoldDB" id="A0A9Q1M158"/>
<evidence type="ECO:0000313" key="2">
    <source>
        <dbReference type="EMBL" id="KAJ8547316.1"/>
    </source>
</evidence>
<gene>
    <name evidence="2" type="ORF">K7X08_010902</name>
</gene>
<sequence length="387" mass="43183">MESNSSCDLTHLNEELPVKIEEKLKLSNKEDDQSDIISLRLLDLTDVDDFMEWFGDANVSKFCSWDTFKSKEGAMSYVVDVAIPHPWFRAICLNGKPVGSISVSPYHGTDKCRAELGYVLASKYWGKGIATKAVKMAASAIFVEWPHLERLEAVVVVDNPGSQRVLEKAGFKKEDGEAPDHAIVMADVCMSSFYAKLRNIHLAFGTYSNRYTSPARYTEDIEFPAPFSTAISNIGVFNTELTVNIETIVPTNPEGTENEGCSSQDTPIERYRDILPHMKNAGIPLKSIDIHDTTGTTWWTFKVEHVNNRYQFAGIFPPVMYTLSCQIAQMFIVTDGHGTFSPIVTLRADDLPYQTRLVDIGDGGPFRAFAALCGGPSEEWNEYANIY</sequence>
<dbReference type="GO" id="GO:0016747">
    <property type="term" value="F:acyltransferase activity, transferring groups other than amino-acyl groups"/>
    <property type="evidence" value="ECO:0007669"/>
    <property type="project" value="InterPro"/>
</dbReference>
<dbReference type="Gene3D" id="3.40.630.30">
    <property type="match status" value="1"/>
</dbReference>
<proteinExistence type="predicted"/>